<name>A0A4Y2FWW0_ARAVE</name>
<reference evidence="1 2" key="1">
    <citation type="journal article" date="2019" name="Sci. Rep.">
        <title>Orb-weaving spider Araneus ventricosus genome elucidates the spidroin gene catalogue.</title>
        <authorList>
            <person name="Kono N."/>
            <person name="Nakamura H."/>
            <person name="Ohtoshi R."/>
            <person name="Moran D.A.P."/>
            <person name="Shinohara A."/>
            <person name="Yoshida Y."/>
            <person name="Fujiwara M."/>
            <person name="Mori M."/>
            <person name="Tomita M."/>
            <person name="Arakawa K."/>
        </authorList>
    </citation>
    <scope>NUCLEOTIDE SEQUENCE [LARGE SCALE GENOMIC DNA]</scope>
</reference>
<dbReference type="PANTHER" id="PTHR47163">
    <property type="entry name" value="DDE_TNP_IS1595 DOMAIN-CONTAINING PROTEIN"/>
    <property type="match status" value="1"/>
</dbReference>
<dbReference type="OrthoDB" id="424490at2759"/>
<dbReference type="AlphaFoldDB" id="A0A4Y2FWW0"/>
<sequence>MAEGYVHYTVNHSKKFKDPVTGAHTNGIEGTGNAIKTDFRKQETRKVEGQFNTYLAEYMWRRSHRGASMKSLFPSVIRGVTELYPPHMQDTVK</sequence>
<evidence type="ECO:0008006" key="3">
    <source>
        <dbReference type="Google" id="ProtNLM"/>
    </source>
</evidence>
<accession>A0A4Y2FWW0</accession>
<keyword evidence="2" id="KW-1185">Reference proteome</keyword>
<protein>
    <recommendedName>
        <fullName evidence="3">ISXO2-like transposase domain-containing protein</fullName>
    </recommendedName>
</protein>
<gene>
    <name evidence="1" type="ORF">AVEN_210692_1</name>
</gene>
<dbReference type="EMBL" id="BGPR01001081">
    <property type="protein sequence ID" value="GBM44879.1"/>
    <property type="molecule type" value="Genomic_DNA"/>
</dbReference>
<dbReference type="Proteomes" id="UP000499080">
    <property type="component" value="Unassembled WGS sequence"/>
</dbReference>
<comment type="caution">
    <text evidence="1">The sequence shown here is derived from an EMBL/GenBank/DDBJ whole genome shotgun (WGS) entry which is preliminary data.</text>
</comment>
<proteinExistence type="predicted"/>
<evidence type="ECO:0000313" key="2">
    <source>
        <dbReference type="Proteomes" id="UP000499080"/>
    </source>
</evidence>
<dbReference type="PANTHER" id="PTHR47163:SF2">
    <property type="entry name" value="SI:DKEY-17M8.2"/>
    <property type="match status" value="1"/>
</dbReference>
<evidence type="ECO:0000313" key="1">
    <source>
        <dbReference type="EMBL" id="GBM44879.1"/>
    </source>
</evidence>
<dbReference type="InterPro" id="IPR053164">
    <property type="entry name" value="IS1016-like_transposase"/>
</dbReference>
<organism evidence="1 2">
    <name type="scientific">Araneus ventricosus</name>
    <name type="common">Orbweaver spider</name>
    <name type="synonym">Epeira ventricosa</name>
    <dbReference type="NCBI Taxonomy" id="182803"/>
    <lineage>
        <taxon>Eukaryota</taxon>
        <taxon>Metazoa</taxon>
        <taxon>Ecdysozoa</taxon>
        <taxon>Arthropoda</taxon>
        <taxon>Chelicerata</taxon>
        <taxon>Arachnida</taxon>
        <taxon>Araneae</taxon>
        <taxon>Araneomorphae</taxon>
        <taxon>Entelegynae</taxon>
        <taxon>Araneoidea</taxon>
        <taxon>Araneidae</taxon>
        <taxon>Araneus</taxon>
    </lineage>
</organism>